<evidence type="ECO:0000313" key="2">
    <source>
        <dbReference type="Proteomes" id="UP001165653"/>
    </source>
</evidence>
<dbReference type="EMBL" id="JAPDDR010000011">
    <property type="protein sequence ID" value="MCW1915981.1"/>
    <property type="molecule type" value="Genomic_DNA"/>
</dbReference>
<organism evidence="1 2">
    <name type="scientific">Luteolibacter rhizosphaerae</name>
    <dbReference type="NCBI Taxonomy" id="2989719"/>
    <lineage>
        <taxon>Bacteria</taxon>
        <taxon>Pseudomonadati</taxon>
        <taxon>Verrucomicrobiota</taxon>
        <taxon>Verrucomicrobiia</taxon>
        <taxon>Verrucomicrobiales</taxon>
        <taxon>Verrucomicrobiaceae</taxon>
        <taxon>Luteolibacter</taxon>
    </lineage>
</organism>
<gene>
    <name evidence="1" type="ORF">OJ996_20505</name>
</gene>
<dbReference type="RefSeq" id="WP_264515545.1">
    <property type="nucleotide sequence ID" value="NZ_JAPDDR010000011.1"/>
</dbReference>
<protein>
    <submittedName>
        <fullName evidence="1">Uncharacterized protein</fullName>
    </submittedName>
</protein>
<accession>A0ABT3G803</accession>
<reference evidence="1" key="1">
    <citation type="submission" date="2022-10" db="EMBL/GenBank/DDBJ databases">
        <title>Luteolibacter sp. GHJ8, whole genome shotgun sequencing project.</title>
        <authorList>
            <person name="Zhao G."/>
            <person name="Shen L."/>
        </authorList>
    </citation>
    <scope>NUCLEOTIDE SEQUENCE</scope>
    <source>
        <strain evidence="1">GHJ8</strain>
    </source>
</reference>
<evidence type="ECO:0000313" key="1">
    <source>
        <dbReference type="EMBL" id="MCW1915981.1"/>
    </source>
</evidence>
<name>A0ABT3G803_9BACT</name>
<keyword evidence="2" id="KW-1185">Reference proteome</keyword>
<dbReference type="Proteomes" id="UP001165653">
    <property type="component" value="Unassembled WGS sequence"/>
</dbReference>
<proteinExistence type="predicted"/>
<sequence length="80" mass="9260">MERPASYNRPASFESLLKSYDHFHKRQCPADVEILTEACYPGELSTVLTFIEEQKSANRTPVLLYTRKAVYVGVRRVPKR</sequence>
<comment type="caution">
    <text evidence="1">The sequence shown here is derived from an EMBL/GenBank/DDBJ whole genome shotgun (WGS) entry which is preliminary data.</text>
</comment>